<evidence type="ECO:0000313" key="1">
    <source>
        <dbReference type="EMBL" id="TBU61995.1"/>
    </source>
</evidence>
<evidence type="ECO:0000313" key="2">
    <source>
        <dbReference type="Proteomes" id="UP000292082"/>
    </source>
</evidence>
<protein>
    <recommendedName>
        <fullName evidence="3">F-box domain-containing protein</fullName>
    </recommendedName>
</protein>
<reference evidence="1 2" key="1">
    <citation type="submission" date="2019-01" db="EMBL/GenBank/DDBJ databases">
        <title>Draft genome sequences of three monokaryotic isolates of the white-rot basidiomycete fungus Dichomitus squalens.</title>
        <authorList>
            <consortium name="DOE Joint Genome Institute"/>
            <person name="Lopez S.C."/>
            <person name="Andreopoulos B."/>
            <person name="Pangilinan J."/>
            <person name="Lipzen A."/>
            <person name="Riley R."/>
            <person name="Ahrendt S."/>
            <person name="Ng V."/>
            <person name="Barry K."/>
            <person name="Daum C."/>
            <person name="Grigoriev I.V."/>
            <person name="Hilden K.S."/>
            <person name="Makela M.R."/>
            <person name="de Vries R.P."/>
        </authorList>
    </citation>
    <scope>NUCLEOTIDE SEQUENCE [LARGE SCALE GENOMIC DNA]</scope>
    <source>
        <strain evidence="1 2">CBS 464.89</strain>
    </source>
</reference>
<dbReference type="EMBL" id="ML145095">
    <property type="protein sequence ID" value="TBU61995.1"/>
    <property type="molecule type" value="Genomic_DNA"/>
</dbReference>
<organism evidence="1 2">
    <name type="scientific">Dichomitus squalens</name>
    <dbReference type="NCBI Taxonomy" id="114155"/>
    <lineage>
        <taxon>Eukaryota</taxon>
        <taxon>Fungi</taxon>
        <taxon>Dikarya</taxon>
        <taxon>Basidiomycota</taxon>
        <taxon>Agaricomycotina</taxon>
        <taxon>Agaricomycetes</taxon>
        <taxon>Polyporales</taxon>
        <taxon>Polyporaceae</taxon>
        <taxon>Dichomitus</taxon>
    </lineage>
</organism>
<proteinExistence type="predicted"/>
<name>A0A4Q9Q476_9APHY</name>
<dbReference type="AlphaFoldDB" id="A0A4Q9Q476"/>
<evidence type="ECO:0008006" key="3">
    <source>
        <dbReference type="Google" id="ProtNLM"/>
    </source>
</evidence>
<dbReference type="Proteomes" id="UP000292082">
    <property type="component" value="Unassembled WGS sequence"/>
</dbReference>
<gene>
    <name evidence="1" type="ORF">BD310DRAFT_919397</name>
</gene>
<sequence length="480" mass="54102">MRSHTLNDDILVNILSFASLKTIPSMMQTCRVFYHEGPKVLLASGAAFGGLEQIPAFLRFILAEDGTRCRYLGQFHLLIEEEDDNEEGPVHQTVEMDTGIARSLVALFCHHDFPLLHTLALDPAEMLLTAIPGLSSALSTLPSVKVVNFRSAGPMTCKIIKGMRKLTDVRLAYSPFRWKALASQLHPLFVLEDSRNTLERLDVSFFDEPLPRSRYPQQFSQMRSLKLGWCSQLAIAPFAYAFPHLRRLTYEVMVDHDDLDTDEVIALHQQHRQEFSAYSTWRELEAASGRFFDLYVSGLACQINDVQVFMDPQQTFAMLHDFLNDVRPSKLYLRIPRHGIGVEASALPDLFRSQAGSRLRNLSLHIEFAQEEKDMDLGAAMGALRGALGTLHGLRSLELTFQCSAIPEIRLDVYTPSTLATCLAEEYLQQLDLVDFARSFLLAVPSLERVGVDLTGLRGRSREEVQVLEDGTVTTTINRW</sequence>
<dbReference type="CDD" id="cd09917">
    <property type="entry name" value="F-box_SF"/>
    <property type="match status" value="1"/>
</dbReference>
<accession>A0A4Q9Q476</accession>
<keyword evidence="2" id="KW-1185">Reference proteome</keyword>